<dbReference type="SUPFAM" id="SSF46894">
    <property type="entry name" value="C-terminal effector domain of the bipartite response regulators"/>
    <property type="match status" value="1"/>
</dbReference>
<dbReference type="PRINTS" id="PR00038">
    <property type="entry name" value="HTHLUXR"/>
</dbReference>
<proteinExistence type="predicted"/>
<dbReference type="Gene3D" id="3.40.50.2300">
    <property type="match status" value="1"/>
</dbReference>
<reference evidence="8 9" key="1">
    <citation type="submission" date="2020-05" db="EMBL/GenBank/DDBJ databases">
        <title>MicrobeNet Type strains.</title>
        <authorList>
            <person name="Nicholson A.C."/>
        </authorList>
    </citation>
    <scope>NUCLEOTIDE SEQUENCE [LARGE SCALE GENOMIC DNA]</scope>
    <source>
        <strain evidence="8 9">JCM 14547</strain>
    </source>
</reference>
<keyword evidence="2" id="KW-0805">Transcription regulation</keyword>
<dbReference type="Pfam" id="PF00196">
    <property type="entry name" value="GerE"/>
    <property type="match status" value="1"/>
</dbReference>
<dbReference type="Pfam" id="PF00072">
    <property type="entry name" value="Response_reg"/>
    <property type="match status" value="1"/>
</dbReference>
<keyword evidence="4" id="KW-0804">Transcription</keyword>
<feature type="modified residue" description="4-aspartylphosphate" evidence="5">
    <location>
        <position position="60"/>
    </location>
</feature>
<dbReference type="PANTHER" id="PTHR43214:SF24">
    <property type="entry name" value="TRANSCRIPTIONAL REGULATORY PROTEIN NARL-RELATED"/>
    <property type="match status" value="1"/>
</dbReference>
<evidence type="ECO:0000259" key="7">
    <source>
        <dbReference type="PROSITE" id="PS50110"/>
    </source>
</evidence>
<dbReference type="GO" id="GO:0003677">
    <property type="term" value="F:DNA binding"/>
    <property type="evidence" value="ECO:0007669"/>
    <property type="project" value="UniProtKB-KW"/>
</dbReference>
<dbReference type="PROSITE" id="PS50110">
    <property type="entry name" value="RESPONSE_REGULATORY"/>
    <property type="match status" value="1"/>
</dbReference>
<keyword evidence="1 5" id="KW-0597">Phosphoprotein</keyword>
<dbReference type="PANTHER" id="PTHR43214">
    <property type="entry name" value="TWO-COMPONENT RESPONSE REGULATOR"/>
    <property type="match status" value="1"/>
</dbReference>
<dbReference type="AlphaFoldDB" id="A0A849BKV7"/>
<dbReference type="SMART" id="SM00421">
    <property type="entry name" value="HTH_LUXR"/>
    <property type="match status" value="1"/>
</dbReference>
<feature type="domain" description="HTH luxR-type" evidence="6">
    <location>
        <begin position="149"/>
        <end position="214"/>
    </location>
</feature>
<dbReference type="PROSITE" id="PS00622">
    <property type="entry name" value="HTH_LUXR_1"/>
    <property type="match status" value="1"/>
</dbReference>
<evidence type="ECO:0000256" key="1">
    <source>
        <dbReference type="ARBA" id="ARBA00022553"/>
    </source>
</evidence>
<sequence length="214" mass="22755">MEGAATGTRVVVVDDHAVVRAGLRALLESAGDLHVVAEAGTVADAVREITVSRPDVVLVDARLPDGSGVEVCRTVRSTSPGTRCLVLTSYDDDRALLAAVLAGAAGYLLKEIGTADLLGAVRHVHRGGDLVDAERVAEVRRRLEDPLAADERLADLTRQQRRVLQLLAEGRTNRQIATSMGLAEKTVKNYVSHLLVRLGVSSRTQAALLLAGTR</sequence>
<dbReference type="RefSeq" id="WP_171203621.1">
    <property type="nucleotide sequence ID" value="NZ_BAAANP010000010.1"/>
</dbReference>
<keyword evidence="9" id="KW-1185">Reference proteome</keyword>
<dbReference type="Proteomes" id="UP000555552">
    <property type="component" value="Unassembled WGS sequence"/>
</dbReference>
<accession>A0A849BKV7</accession>
<dbReference type="InterPro" id="IPR058245">
    <property type="entry name" value="NreC/VraR/RcsB-like_REC"/>
</dbReference>
<organism evidence="8 9">
    <name type="scientific">Pseudokineococcus marinus</name>
    <dbReference type="NCBI Taxonomy" id="351215"/>
    <lineage>
        <taxon>Bacteria</taxon>
        <taxon>Bacillati</taxon>
        <taxon>Actinomycetota</taxon>
        <taxon>Actinomycetes</taxon>
        <taxon>Kineosporiales</taxon>
        <taxon>Kineosporiaceae</taxon>
        <taxon>Pseudokineococcus</taxon>
    </lineage>
</organism>
<evidence type="ECO:0000259" key="6">
    <source>
        <dbReference type="PROSITE" id="PS50043"/>
    </source>
</evidence>
<dbReference type="CDD" id="cd06170">
    <property type="entry name" value="LuxR_C_like"/>
    <property type="match status" value="1"/>
</dbReference>
<gene>
    <name evidence="8" type="ORF">HLB09_12150</name>
</gene>
<dbReference type="CDD" id="cd17535">
    <property type="entry name" value="REC_NarL-like"/>
    <property type="match status" value="1"/>
</dbReference>
<feature type="domain" description="Response regulatory" evidence="7">
    <location>
        <begin position="9"/>
        <end position="125"/>
    </location>
</feature>
<dbReference type="InterPro" id="IPR039420">
    <property type="entry name" value="WalR-like"/>
</dbReference>
<evidence type="ECO:0000256" key="5">
    <source>
        <dbReference type="PROSITE-ProRule" id="PRU00169"/>
    </source>
</evidence>
<dbReference type="PROSITE" id="PS50043">
    <property type="entry name" value="HTH_LUXR_2"/>
    <property type="match status" value="1"/>
</dbReference>
<dbReference type="GO" id="GO:0006355">
    <property type="term" value="P:regulation of DNA-templated transcription"/>
    <property type="evidence" value="ECO:0007669"/>
    <property type="project" value="InterPro"/>
</dbReference>
<dbReference type="EMBL" id="JABEMA010000203">
    <property type="protein sequence ID" value="NNH23830.1"/>
    <property type="molecule type" value="Genomic_DNA"/>
</dbReference>
<comment type="caution">
    <text evidence="8">The sequence shown here is derived from an EMBL/GenBank/DDBJ whole genome shotgun (WGS) entry which is preliminary data.</text>
</comment>
<dbReference type="InterPro" id="IPR016032">
    <property type="entry name" value="Sig_transdc_resp-reg_C-effctor"/>
</dbReference>
<dbReference type="InterPro" id="IPR000792">
    <property type="entry name" value="Tscrpt_reg_LuxR_C"/>
</dbReference>
<keyword evidence="3" id="KW-0238">DNA-binding</keyword>
<protein>
    <submittedName>
        <fullName evidence="8">Response regulator transcription factor</fullName>
    </submittedName>
</protein>
<dbReference type="GO" id="GO:0000160">
    <property type="term" value="P:phosphorelay signal transduction system"/>
    <property type="evidence" value="ECO:0007669"/>
    <property type="project" value="InterPro"/>
</dbReference>
<dbReference type="InterPro" id="IPR001789">
    <property type="entry name" value="Sig_transdc_resp-reg_receiver"/>
</dbReference>
<evidence type="ECO:0000256" key="3">
    <source>
        <dbReference type="ARBA" id="ARBA00023125"/>
    </source>
</evidence>
<dbReference type="SUPFAM" id="SSF52172">
    <property type="entry name" value="CheY-like"/>
    <property type="match status" value="1"/>
</dbReference>
<evidence type="ECO:0000313" key="8">
    <source>
        <dbReference type="EMBL" id="NNH23830.1"/>
    </source>
</evidence>
<name>A0A849BKV7_9ACTN</name>
<dbReference type="InterPro" id="IPR011006">
    <property type="entry name" value="CheY-like_superfamily"/>
</dbReference>
<evidence type="ECO:0000313" key="9">
    <source>
        <dbReference type="Proteomes" id="UP000555552"/>
    </source>
</evidence>
<evidence type="ECO:0000256" key="2">
    <source>
        <dbReference type="ARBA" id="ARBA00023015"/>
    </source>
</evidence>
<dbReference type="SMART" id="SM00448">
    <property type="entry name" value="REC"/>
    <property type="match status" value="1"/>
</dbReference>
<evidence type="ECO:0000256" key="4">
    <source>
        <dbReference type="ARBA" id="ARBA00023163"/>
    </source>
</evidence>